<keyword evidence="1" id="KW-1133">Transmembrane helix</keyword>
<keyword evidence="1" id="KW-0472">Membrane</keyword>
<evidence type="ECO:0000256" key="1">
    <source>
        <dbReference type="SAM" id="Phobius"/>
    </source>
</evidence>
<sequence length="210" mass="23633">MKNRKNSSISQKLLPLGSHVVLAAVNLYCLIIYFTQVTDKNLLDFGYVAYITMLAQALIGLTKYLNDESFIDLRILLEYGQIVLPHPFLTTALWQKLSVGPNEIALLHCFFGLAAFLFFILMEYKRQDLTDLALITSITSSIIVGILYENYFATASGFLMAGSYFKLKRGEDVCTASPKTPTFAYYNLTMAAFSGVTLAQFEPKNWIPEF</sequence>
<feature type="transmembrane region" description="Helical" evidence="1">
    <location>
        <begin position="47"/>
        <end position="65"/>
    </location>
</feature>
<gene>
    <name evidence="2" type="ORF">NQ315_015628</name>
</gene>
<keyword evidence="3" id="KW-1185">Reference proteome</keyword>
<feature type="transmembrane region" description="Helical" evidence="1">
    <location>
        <begin position="12"/>
        <end position="35"/>
    </location>
</feature>
<dbReference type="Proteomes" id="UP001159042">
    <property type="component" value="Unassembled WGS sequence"/>
</dbReference>
<proteinExistence type="predicted"/>
<evidence type="ECO:0000313" key="3">
    <source>
        <dbReference type="Proteomes" id="UP001159042"/>
    </source>
</evidence>
<keyword evidence="1" id="KW-0812">Transmembrane</keyword>
<name>A0AAV8W2I0_9CUCU</name>
<feature type="transmembrane region" description="Helical" evidence="1">
    <location>
        <begin position="134"/>
        <end position="159"/>
    </location>
</feature>
<protein>
    <submittedName>
        <fullName evidence="2">Uncharacterized protein</fullName>
    </submittedName>
</protein>
<reference evidence="2 3" key="1">
    <citation type="journal article" date="2023" name="Insect Mol. Biol.">
        <title>Genome sequencing provides insights into the evolution of gene families encoding plant cell wall-degrading enzymes in longhorned beetles.</title>
        <authorList>
            <person name="Shin N.R."/>
            <person name="Okamura Y."/>
            <person name="Kirsch R."/>
            <person name="Pauchet Y."/>
        </authorList>
    </citation>
    <scope>NUCLEOTIDE SEQUENCE [LARGE SCALE GENOMIC DNA]</scope>
    <source>
        <strain evidence="2">EAD_L_NR</strain>
    </source>
</reference>
<feature type="transmembrane region" description="Helical" evidence="1">
    <location>
        <begin position="104"/>
        <end position="122"/>
    </location>
</feature>
<organism evidence="2 3">
    <name type="scientific">Exocentrus adspersus</name>
    <dbReference type="NCBI Taxonomy" id="1586481"/>
    <lineage>
        <taxon>Eukaryota</taxon>
        <taxon>Metazoa</taxon>
        <taxon>Ecdysozoa</taxon>
        <taxon>Arthropoda</taxon>
        <taxon>Hexapoda</taxon>
        <taxon>Insecta</taxon>
        <taxon>Pterygota</taxon>
        <taxon>Neoptera</taxon>
        <taxon>Endopterygota</taxon>
        <taxon>Coleoptera</taxon>
        <taxon>Polyphaga</taxon>
        <taxon>Cucujiformia</taxon>
        <taxon>Chrysomeloidea</taxon>
        <taxon>Cerambycidae</taxon>
        <taxon>Lamiinae</taxon>
        <taxon>Acanthocinini</taxon>
        <taxon>Exocentrus</taxon>
    </lineage>
</organism>
<evidence type="ECO:0000313" key="2">
    <source>
        <dbReference type="EMBL" id="KAJ8920836.1"/>
    </source>
</evidence>
<accession>A0AAV8W2I0</accession>
<dbReference type="AlphaFoldDB" id="A0AAV8W2I0"/>
<comment type="caution">
    <text evidence="2">The sequence shown here is derived from an EMBL/GenBank/DDBJ whole genome shotgun (WGS) entry which is preliminary data.</text>
</comment>
<dbReference type="EMBL" id="JANEYG010000012">
    <property type="protein sequence ID" value="KAJ8920836.1"/>
    <property type="molecule type" value="Genomic_DNA"/>
</dbReference>